<keyword evidence="1" id="KW-0349">Heme</keyword>
<dbReference type="Gene3D" id="3.10.120.10">
    <property type="entry name" value="Cytochrome b5-like heme/steroid binding domain"/>
    <property type="match status" value="1"/>
</dbReference>
<dbReference type="InParanoid" id="K1X733"/>
<evidence type="ECO:0000256" key="1">
    <source>
        <dbReference type="ARBA" id="ARBA00022617"/>
    </source>
</evidence>
<dbReference type="OrthoDB" id="260519at2759"/>
<dbReference type="SUPFAM" id="SSF55856">
    <property type="entry name" value="Cytochrome b5-like heme/steroid binding domain"/>
    <property type="match status" value="1"/>
</dbReference>
<sequence>MEILIHFRCRAGPTHLSQPTEPITAPTFPIQINSDAGRSRAEVPSDNPGNRDTVYLSHPISRTHFLNDHPAGSKILARVAGKDASKPFWKYHSESVLGKYAPRLKL</sequence>
<reference evidence="5 6" key="1">
    <citation type="journal article" date="2012" name="BMC Genomics">
        <title>Sequencing the genome of Marssonina brunnea reveals fungus-poplar co-evolution.</title>
        <authorList>
            <person name="Zhu S."/>
            <person name="Cao Y.-Z."/>
            <person name="Jiang C."/>
            <person name="Tan B.-Y."/>
            <person name="Wang Z."/>
            <person name="Feng S."/>
            <person name="Zhang L."/>
            <person name="Su X.-H."/>
            <person name="Brejova B."/>
            <person name="Vinar T."/>
            <person name="Xu M."/>
            <person name="Wang M.-X."/>
            <person name="Zhang S.-G."/>
            <person name="Huang M.-R."/>
            <person name="Wu R."/>
            <person name="Zhou Y."/>
        </authorList>
    </citation>
    <scope>NUCLEOTIDE SEQUENCE [LARGE SCALE GENOMIC DNA]</scope>
    <source>
        <strain evidence="5 6">MB_m1</strain>
    </source>
</reference>
<organism evidence="5 6">
    <name type="scientific">Marssonina brunnea f. sp. multigermtubi (strain MB_m1)</name>
    <name type="common">Marssonina leaf spot fungus</name>
    <dbReference type="NCBI Taxonomy" id="1072389"/>
    <lineage>
        <taxon>Eukaryota</taxon>
        <taxon>Fungi</taxon>
        <taxon>Dikarya</taxon>
        <taxon>Ascomycota</taxon>
        <taxon>Pezizomycotina</taxon>
        <taxon>Leotiomycetes</taxon>
        <taxon>Helotiales</taxon>
        <taxon>Drepanopezizaceae</taxon>
        <taxon>Drepanopeziza</taxon>
    </lineage>
</organism>
<dbReference type="HOGENOM" id="CLU_102602_4_4_1"/>
<dbReference type="Pfam" id="PF00173">
    <property type="entry name" value="Cyt-b5"/>
    <property type="match status" value="1"/>
</dbReference>
<keyword evidence="2" id="KW-0479">Metal-binding</keyword>
<dbReference type="InterPro" id="IPR018506">
    <property type="entry name" value="Cyt_B5_heme-BS"/>
</dbReference>
<dbReference type="AlphaFoldDB" id="K1X733"/>
<protein>
    <recommendedName>
        <fullName evidence="4">Cytochrome b5 heme-binding domain-containing protein</fullName>
    </recommendedName>
</protein>
<evidence type="ECO:0000313" key="5">
    <source>
        <dbReference type="EMBL" id="EKD20912.1"/>
    </source>
</evidence>
<dbReference type="GO" id="GO:0046872">
    <property type="term" value="F:metal ion binding"/>
    <property type="evidence" value="ECO:0007669"/>
    <property type="project" value="UniProtKB-KW"/>
</dbReference>
<evidence type="ECO:0000259" key="4">
    <source>
        <dbReference type="Pfam" id="PF00173"/>
    </source>
</evidence>
<dbReference type="KEGG" id="mbe:MBM_00025"/>
<dbReference type="InterPro" id="IPR001199">
    <property type="entry name" value="Cyt_B5-like_heme/steroid-bd"/>
</dbReference>
<dbReference type="EMBL" id="JH921428">
    <property type="protein sequence ID" value="EKD20912.1"/>
    <property type="molecule type" value="Genomic_DNA"/>
</dbReference>
<proteinExistence type="predicted"/>
<evidence type="ECO:0000256" key="2">
    <source>
        <dbReference type="ARBA" id="ARBA00022723"/>
    </source>
</evidence>
<dbReference type="STRING" id="1072389.K1X733"/>
<evidence type="ECO:0000256" key="3">
    <source>
        <dbReference type="ARBA" id="ARBA00023004"/>
    </source>
</evidence>
<dbReference type="Proteomes" id="UP000006753">
    <property type="component" value="Unassembled WGS sequence"/>
</dbReference>
<name>K1X733_MARBU</name>
<keyword evidence="3" id="KW-0408">Iron</keyword>
<gene>
    <name evidence="5" type="ORF">MBM_00025</name>
</gene>
<dbReference type="GO" id="GO:0020037">
    <property type="term" value="F:heme binding"/>
    <property type="evidence" value="ECO:0007669"/>
    <property type="project" value="InterPro"/>
</dbReference>
<accession>K1X733</accession>
<feature type="domain" description="Cytochrome b5 heme-binding" evidence="4">
    <location>
        <begin position="63"/>
        <end position="101"/>
    </location>
</feature>
<evidence type="ECO:0000313" key="6">
    <source>
        <dbReference type="Proteomes" id="UP000006753"/>
    </source>
</evidence>
<dbReference type="InterPro" id="IPR036400">
    <property type="entry name" value="Cyt_B5-like_heme/steroid_sf"/>
</dbReference>
<dbReference type="PROSITE" id="PS00191">
    <property type="entry name" value="CYTOCHROME_B5_1"/>
    <property type="match status" value="1"/>
</dbReference>
<keyword evidence="6" id="KW-1185">Reference proteome</keyword>